<sequence length="303" mass="33918">MAIHDKFEVRVFVKGKPVHEYDGPENRTEPLANGKTARRKTGPVVERCIESVPGENFAIELKTNEASISSHVKPYLSELRSMESLQTAWLLRRKSTTVGLAGWSLSRELQIAFEASGNCANSGSKIFTQTQCHRTRSSMQLIKQGAPELKEDDRGISQIKVSERHLKGQAIDSLTGFDIAETTNGYTVWDADFVDNEPLVTFNFRHYTRNGLKNLGIINEPQPLDPFVLLDAEKLTQEESLRLLDIANAGLQNSRRRIKQENQHSNSSPGSNKRVRTQYDPDELEEIPPPAPRPTPQNGGSID</sequence>
<keyword evidence="4" id="KW-1185">Reference proteome</keyword>
<feature type="domain" description="DUF7918" evidence="2">
    <location>
        <begin position="156"/>
        <end position="219"/>
    </location>
</feature>
<organism evidence="3 4">
    <name type="scientific">Lithohypha guttulata</name>
    <dbReference type="NCBI Taxonomy" id="1690604"/>
    <lineage>
        <taxon>Eukaryota</taxon>
        <taxon>Fungi</taxon>
        <taxon>Dikarya</taxon>
        <taxon>Ascomycota</taxon>
        <taxon>Pezizomycotina</taxon>
        <taxon>Eurotiomycetes</taxon>
        <taxon>Chaetothyriomycetidae</taxon>
        <taxon>Chaetothyriales</taxon>
        <taxon>Trichomeriaceae</taxon>
        <taxon>Lithohypha</taxon>
    </lineage>
</organism>
<dbReference type="PANTHER" id="PTHR36223:SF1">
    <property type="entry name" value="TRANSCRIPTION ELONGATION FACTOR EAF N-TERMINAL DOMAIN-CONTAINING PROTEIN"/>
    <property type="match status" value="1"/>
</dbReference>
<gene>
    <name evidence="3" type="ORF">LTR24_003606</name>
</gene>
<proteinExistence type="predicted"/>
<dbReference type="Proteomes" id="UP001345013">
    <property type="component" value="Unassembled WGS sequence"/>
</dbReference>
<name>A0ABR0KEE9_9EURO</name>
<evidence type="ECO:0000313" key="3">
    <source>
        <dbReference type="EMBL" id="KAK5094451.1"/>
    </source>
</evidence>
<protein>
    <recommendedName>
        <fullName evidence="2">DUF7918 domain-containing protein</fullName>
    </recommendedName>
</protein>
<dbReference type="PANTHER" id="PTHR36223">
    <property type="entry name" value="BETA-LACTAMASE-TYPE TRANSPEPTIDASE FOLD DOMAIN CONTAINING PROTEIN"/>
    <property type="match status" value="1"/>
</dbReference>
<accession>A0ABR0KEE9</accession>
<feature type="region of interest" description="Disordered" evidence="1">
    <location>
        <begin position="254"/>
        <end position="303"/>
    </location>
</feature>
<evidence type="ECO:0000256" key="1">
    <source>
        <dbReference type="SAM" id="MobiDB-lite"/>
    </source>
</evidence>
<evidence type="ECO:0000259" key="2">
    <source>
        <dbReference type="Pfam" id="PF25534"/>
    </source>
</evidence>
<evidence type="ECO:0000313" key="4">
    <source>
        <dbReference type="Proteomes" id="UP001345013"/>
    </source>
</evidence>
<dbReference type="InterPro" id="IPR057678">
    <property type="entry name" value="DUF7918"/>
</dbReference>
<dbReference type="Pfam" id="PF25534">
    <property type="entry name" value="DUF7918"/>
    <property type="match status" value="1"/>
</dbReference>
<reference evidence="3 4" key="1">
    <citation type="submission" date="2023-08" db="EMBL/GenBank/DDBJ databases">
        <title>Black Yeasts Isolated from many extreme environments.</title>
        <authorList>
            <person name="Coleine C."/>
            <person name="Stajich J.E."/>
            <person name="Selbmann L."/>
        </authorList>
    </citation>
    <scope>NUCLEOTIDE SEQUENCE [LARGE SCALE GENOMIC DNA]</scope>
    <source>
        <strain evidence="3 4">CCFEE 5885</strain>
    </source>
</reference>
<dbReference type="EMBL" id="JAVRRG010000034">
    <property type="protein sequence ID" value="KAK5094451.1"/>
    <property type="molecule type" value="Genomic_DNA"/>
</dbReference>
<comment type="caution">
    <text evidence="3">The sequence shown here is derived from an EMBL/GenBank/DDBJ whole genome shotgun (WGS) entry which is preliminary data.</text>
</comment>